<feature type="region of interest" description="Disordered" evidence="1">
    <location>
        <begin position="25"/>
        <end position="72"/>
    </location>
</feature>
<proteinExistence type="evidence at transcript level"/>
<accession>T1E2R5</accession>
<feature type="signal peptide" evidence="2">
    <location>
        <begin position="1"/>
        <end position="20"/>
    </location>
</feature>
<evidence type="ECO:0000256" key="2">
    <source>
        <dbReference type="SAM" id="SignalP"/>
    </source>
</evidence>
<evidence type="ECO:0000256" key="1">
    <source>
        <dbReference type="SAM" id="MobiDB-lite"/>
    </source>
</evidence>
<organism evidence="3">
    <name type="scientific">Psorophora albipes</name>
    <dbReference type="NCBI Taxonomy" id="869069"/>
    <lineage>
        <taxon>Eukaryota</taxon>
        <taxon>Metazoa</taxon>
        <taxon>Ecdysozoa</taxon>
        <taxon>Arthropoda</taxon>
        <taxon>Hexapoda</taxon>
        <taxon>Insecta</taxon>
        <taxon>Pterygota</taxon>
        <taxon>Neoptera</taxon>
        <taxon>Endopterygota</taxon>
        <taxon>Diptera</taxon>
        <taxon>Nematocera</taxon>
        <taxon>Culicoidea</taxon>
        <taxon>Culicidae</taxon>
        <taxon>Culicinae</taxon>
        <taxon>Aedini</taxon>
        <taxon>Psorophora</taxon>
    </lineage>
</organism>
<dbReference type="AlphaFoldDB" id="T1E2R5"/>
<feature type="compositionally biased region" description="Polar residues" evidence="1">
    <location>
        <begin position="29"/>
        <end position="48"/>
    </location>
</feature>
<protein>
    <submittedName>
        <fullName evidence="3">Putative secreted protein</fullName>
    </submittedName>
</protein>
<keyword evidence="2" id="KW-0732">Signal</keyword>
<reference evidence="3" key="1">
    <citation type="journal article" date="2013" name="BMC Genomics">
        <title>A deep insight into the sialotranscriptome of the mosquito, Psorophora albipes.</title>
        <authorList>
            <person name="Chagas A.C."/>
            <person name="Calvo E."/>
            <person name="Rios-Velasquez C.M."/>
            <person name="Pessoa F.A."/>
            <person name="Medeiros J.F."/>
            <person name="Ribeiro J.M."/>
        </authorList>
    </citation>
    <scope>NUCLEOTIDE SEQUENCE</scope>
</reference>
<evidence type="ECO:0000313" key="3">
    <source>
        <dbReference type="EMBL" id="JAA94398.1"/>
    </source>
</evidence>
<feature type="chain" id="PRO_5004587125" evidence="2">
    <location>
        <begin position="21"/>
        <end position="95"/>
    </location>
</feature>
<dbReference type="EMBL" id="GALA01000454">
    <property type="protein sequence ID" value="JAA94398.1"/>
    <property type="molecule type" value="mRNA"/>
</dbReference>
<name>T1E2R5_9DIPT</name>
<sequence length="95" mass="10465">MKLLLVAFVTILVVVAAVVAFPNRRRNGTSDLSNPSGQWNGTDSNWNITDAGGPFHPSSWRNNSEPIQPRPFRWDGDTVTITVKDGKVTVKLESD</sequence>